<dbReference type="RefSeq" id="WP_046132781.1">
    <property type="nucleotide sequence ID" value="NZ_CP035232.1"/>
</dbReference>
<evidence type="ECO:0000313" key="2">
    <source>
        <dbReference type="Proteomes" id="UP000288675"/>
    </source>
</evidence>
<sequence>MFKKIDFVYLEIIWEREAFKYFEEKKLYPDMEGYGICIGDVLSEKQGDILGANEFYRKAIASRKKFEGEVF</sequence>
<reference evidence="1 2" key="1">
    <citation type="submission" date="2019-01" db="EMBL/GenBank/DDBJ databases">
        <title>Genome sequence of Bacillus glycinifermentans SRCM103574.</title>
        <authorList>
            <person name="Kong H.-J."/>
            <person name="Jeong S.-Y."/>
            <person name="Jeong D.-Y."/>
        </authorList>
    </citation>
    <scope>NUCLEOTIDE SEQUENCE [LARGE SCALE GENOMIC DNA]</scope>
    <source>
        <strain evidence="1 2">SRCM103574</strain>
    </source>
</reference>
<dbReference type="EMBL" id="CP035232">
    <property type="protein sequence ID" value="QAT65421.1"/>
    <property type="molecule type" value="Genomic_DNA"/>
</dbReference>
<dbReference type="GeneID" id="82853245"/>
<dbReference type="Proteomes" id="UP000288675">
    <property type="component" value="Chromosome"/>
</dbReference>
<organism evidence="1 2">
    <name type="scientific">Bacillus glycinifermentans</name>
    <dbReference type="NCBI Taxonomy" id="1664069"/>
    <lineage>
        <taxon>Bacteria</taxon>
        <taxon>Bacillati</taxon>
        <taxon>Bacillota</taxon>
        <taxon>Bacilli</taxon>
        <taxon>Bacillales</taxon>
        <taxon>Bacillaceae</taxon>
        <taxon>Bacillus</taxon>
    </lineage>
</organism>
<dbReference type="KEGG" id="bgy:BGLY_2211"/>
<name>A0AAJ3YYJ2_9BACI</name>
<proteinExistence type="predicted"/>
<dbReference type="Gene3D" id="1.25.40.10">
    <property type="entry name" value="Tetratricopeptide repeat domain"/>
    <property type="match status" value="1"/>
</dbReference>
<evidence type="ECO:0000313" key="1">
    <source>
        <dbReference type="EMBL" id="QAT65421.1"/>
    </source>
</evidence>
<protein>
    <submittedName>
        <fullName evidence="1">Uncharacterized protein</fullName>
    </submittedName>
</protein>
<accession>A0AAJ3YYJ2</accession>
<gene>
    <name evidence="1" type="ORF">EQZ20_11225</name>
</gene>
<dbReference type="AlphaFoldDB" id="A0AAJ3YYJ2"/>
<dbReference type="InterPro" id="IPR011990">
    <property type="entry name" value="TPR-like_helical_dom_sf"/>
</dbReference>